<dbReference type="Proteomes" id="UP001224890">
    <property type="component" value="Unassembled WGS sequence"/>
</dbReference>
<proteinExistence type="predicted"/>
<evidence type="ECO:0000313" key="3">
    <source>
        <dbReference type="Proteomes" id="UP001224890"/>
    </source>
</evidence>
<accession>A0AAJ0AQT6</accession>
<feature type="compositionally biased region" description="Acidic residues" evidence="1">
    <location>
        <begin position="533"/>
        <end position="567"/>
    </location>
</feature>
<sequence length="567" mass="64989">MSLLRLPIELQQRIISETIPESIENVAVTCRALYDASERYLEQHNSLRKRFRHFSFSTFNTSSGTWDNITAKTRIFVRHGIDLLMSIIHNPRIARYIETADLKAGFGRDNLMWDDNHVSHQPENTRRSPRLTKGEDIKALQQFLRESPYLKQIGEHPDFWEDMILEETYGHAEILLLSLLTNVRELALPTGWRKVGLRGQDLSGTGRDFAVWRVLDQIVYCANDPGFKGAGLSKLEILRPFAGSGYNCRNSMTLNTPFLALESLREAYIGGCVALEDGYTGLMFSPEYSSYSPRLEKLELVGCTFEAWEMRVLLSRMPNLKYFRFAYEAKWDACGMNYDSGEILNTIMECTGETLEQLSVWVMTKWGSMGSTLTDMRGFKRLRSLEIDGAMLMGPEFRKDHIEESKGDFNDAPLTSPIDEMAAPRLVDLLPPSLESLRILAEEEEDDDDERSPAQLAKCFRALFDGLSQRRQDRLPRLREIVLEVLEDDLDINLLKEIEAKGATVLLQEATQLQPDFVHDFYDRFGVTAERADVEEEEDDENDDEWEESEDEDNNGEFGDSEEDDSE</sequence>
<organism evidence="2 3">
    <name type="scientific">Colletotrichum godetiae</name>
    <dbReference type="NCBI Taxonomy" id="1209918"/>
    <lineage>
        <taxon>Eukaryota</taxon>
        <taxon>Fungi</taxon>
        <taxon>Dikarya</taxon>
        <taxon>Ascomycota</taxon>
        <taxon>Pezizomycotina</taxon>
        <taxon>Sordariomycetes</taxon>
        <taxon>Hypocreomycetidae</taxon>
        <taxon>Glomerellales</taxon>
        <taxon>Glomerellaceae</taxon>
        <taxon>Colletotrichum</taxon>
        <taxon>Colletotrichum acutatum species complex</taxon>
    </lineage>
</organism>
<evidence type="ECO:0000313" key="2">
    <source>
        <dbReference type="EMBL" id="KAK1676903.1"/>
    </source>
</evidence>
<comment type="caution">
    <text evidence="2">The sequence shown here is derived from an EMBL/GenBank/DDBJ whole genome shotgun (WGS) entry which is preliminary data.</text>
</comment>
<feature type="region of interest" description="Disordered" evidence="1">
    <location>
        <begin position="529"/>
        <end position="567"/>
    </location>
</feature>
<gene>
    <name evidence="2" type="ORF">BDP55DRAFT_767613</name>
</gene>
<dbReference type="GeneID" id="85465521"/>
<keyword evidence="3" id="KW-1185">Reference proteome</keyword>
<protein>
    <recommendedName>
        <fullName evidence="4">F-box domain-containing protein</fullName>
    </recommendedName>
</protein>
<dbReference type="RefSeq" id="XP_060430906.1">
    <property type="nucleotide sequence ID" value="XM_060580995.1"/>
</dbReference>
<name>A0AAJ0AQT6_9PEZI</name>
<dbReference type="AlphaFoldDB" id="A0AAJ0AQT6"/>
<evidence type="ECO:0000256" key="1">
    <source>
        <dbReference type="SAM" id="MobiDB-lite"/>
    </source>
</evidence>
<dbReference type="SUPFAM" id="SSF52047">
    <property type="entry name" value="RNI-like"/>
    <property type="match status" value="1"/>
</dbReference>
<reference evidence="2" key="1">
    <citation type="submission" date="2021-06" db="EMBL/GenBank/DDBJ databases">
        <title>Comparative genomics, transcriptomics and evolutionary studies reveal genomic signatures of adaptation to plant cell wall in hemibiotrophic fungi.</title>
        <authorList>
            <consortium name="DOE Joint Genome Institute"/>
            <person name="Baroncelli R."/>
            <person name="Diaz J.F."/>
            <person name="Benocci T."/>
            <person name="Peng M."/>
            <person name="Battaglia E."/>
            <person name="Haridas S."/>
            <person name="Andreopoulos W."/>
            <person name="Labutti K."/>
            <person name="Pangilinan J."/>
            <person name="Floch G.L."/>
            <person name="Makela M.R."/>
            <person name="Henrissat B."/>
            <person name="Grigoriev I.V."/>
            <person name="Crouch J.A."/>
            <person name="De Vries R.P."/>
            <person name="Sukno S.A."/>
            <person name="Thon M.R."/>
        </authorList>
    </citation>
    <scope>NUCLEOTIDE SEQUENCE</scope>
    <source>
        <strain evidence="2">CBS 193.32</strain>
    </source>
</reference>
<evidence type="ECO:0008006" key="4">
    <source>
        <dbReference type="Google" id="ProtNLM"/>
    </source>
</evidence>
<dbReference type="EMBL" id="JAHMHR010000016">
    <property type="protein sequence ID" value="KAK1676903.1"/>
    <property type="molecule type" value="Genomic_DNA"/>
</dbReference>